<dbReference type="PANTHER" id="PTHR45436">
    <property type="entry name" value="SENSOR HISTIDINE KINASE YKOH"/>
    <property type="match status" value="1"/>
</dbReference>
<keyword evidence="5" id="KW-0808">Transferase</keyword>
<dbReference type="InterPro" id="IPR003594">
    <property type="entry name" value="HATPase_dom"/>
</dbReference>
<keyword evidence="4" id="KW-0597">Phosphoprotein</keyword>
<keyword evidence="9" id="KW-0902">Two-component regulatory system</keyword>
<evidence type="ECO:0000313" key="15">
    <source>
        <dbReference type="Proteomes" id="UP001500503"/>
    </source>
</evidence>
<dbReference type="Gene3D" id="1.10.287.130">
    <property type="match status" value="1"/>
</dbReference>
<dbReference type="SUPFAM" id="SSF158472">
    <property type="entry name" value="HAMP domain-like"/>
    <property type="match status" value="1"/>
</dbReference>
<feature type="region of interest" description="Disordered" evidence="10">
    <location>
        <begin position="364"/>
        <end position="398"/>
    </location>
</feature>
<feature type="transmembrane region" description="Helical" evidence="11">
    <location>
        <begin position="12"/>
        <end position="33"/>
    </location>
</feature>
<evidence type="ECO:0000256" key="11">
    <source>
        <dbReference type="SAM" id="Phobius"/>
    </source>
</evidence>
<proteinExistence type="predicted"/>
<reference evidence="15" key="1">
    <citation type="journal article" date="2019" name="Int. J. Syst. Evol. Microbiol.">
        <title>The Global Catalogue of Microorganisms (GCM) 10K type strain sequencing project: providing services to taxonomists for standard genome sequencing and annotation.</title>
        <authorList>
            <consortium name="The Broad Institute Genomics Platform"/>
            <consortium name="The Broad Institute Genome Sequencing Center for Infectious Disease"/>
            <person name="Wu L."/>
            <person name="Ma J."/>
        </authorList>
    </citation>
    <scope>NUCLEOTIDE SEQUENCE [LARGE SCALE GENOMIC DNA]</scope>
    <source>
        <strain evidence="15">JCM 17933</strain>
    </source>
</reference>
<sequence length="398" mass="42089">MTPSPTRRSLQTRLALAYAAGIYAAGVFVLVFVDVPLAGVQSTTPKGHPSSGTITGTEDGVGLPQLLMGSAVALIALIPVALALGWFVAGRFLHPLRAITATAKVISAGDLHRRLGLGEPADELTELGHTLDDLFARLQASFDAQRHFVANASHELRTPLAGLRTLLEVALADPDADAATLRAACQEALALGGHQERLVKALLALATSERGISRRHTLDLARLTAEVLASRRDRAAETGIDLVEHLTPAVTAGDPRLVESLIANLIDNAVRHNHPGGHVEVTTRTSGTQVTLTVGNSGPVIPDDQVQRLFQPFQRLAPDRNGRHDGHGLGLAIVDAVTRAHHATLTAGARPEGGLSITVRFAHASQSRSATAQGPRCDGPDAGAKTRRRPSPRTKRRR</sequence>
<evidence type="ECO:0000256" key="1">
    <source>
        <dbReference type="ARBA" id="ARBA00000085"/>
    </source>
</evidence>
<feature type="domain" description="Histidine kinase" evidence="12">
    <location>
        <begin position="151"/>
        <end position="365"/>
    </location>
</feature>
<organism evidence="14 15">
    <name type="scientific">Actinoallomurus oryzae</name>
    <dbReference type="NCBI Taxonomy" id="502180"/>
    <lineage>
        <taxon>Bacteria</taxon>
        <taxon>Bacillati</taxon>
        <taxon>Actinomycetota</taxon>
        <taxon>Actinomycetes</taxon>
        <taxon>Streptosporangiales</taxon>
        <taxon>Thermomonosporaceae</taxon>
        <taxon>Actinoallomurus</taxon>
    </lineage>
</organism>
<evidence type="ECO:0000256" key="4">
    <source>
        <dbReference type="ARBA" id="ARBA00022553"/>
    </source>
</evidence>
<evidence type="ECO:0000259" key="13">
    <source>
        <dbReference type="PROSITE" id="PS50885"/>
    </source>
</evidence>
<protein>
    <recommendedName>
        <fullName evidence="3">histidine kinase</fullName>
        <ecNumber evidence="3">2.7.13.3</ecNumber>
    </recommendedName>
</protein>
<dbReference type="PROSITE" id="PS50885">
    <property type="entry name" value="HAMP"/>
    <property type="match status" value="1"/>
</dbReference>
<dbReference type="InterPro" id="IPR003661">
    <property type="entry name" value="HisK_dim/P_dom"/>
</dbReference>
<keyword evidence="7" id="KW-0418">Kinase</keyword>
<feature type="domain" description="HAMP" evidence="13">
    <location>
        <begin position="90"/>
        <end position="143"/>
    </location>
</feature>
<comment type="subcellular location">
    <subcellularLocation>
        <location evidence="2">Cell membrane</location>
    </subcellularLocation>
</comment>
<dbReference type="InterPro" id="IPR050428">
    <property type="entry name" value="TCS_sensor_his_kinase"/>
</dbReference>
<dbReference type="PROSITE" id="PS50109">
    <property type="entry name" value="HIS_KIN"/>
    <property type="match status" value="1"/>
</dbReference>
<evidence type="ECO:0000256" key="7">
    <source>
        <dbReference type="ARBA" id="ARBA00022777"/>
    </source>
</evidence>
<dbReference type="Gene3D" id="6.10.340.10">
    <property type="match status" value="1"/>
</dbReference>
<dbReference type="GO" id="GO:0005524">
    <property type="term" value="F:ATP binding"/>
    <property type="evidence" value="ECO:0007669"/>
    <property type="project" value="UniProtKB-KW"/>
</dbReference>
<dbReference type="InterPro" id="IPR036890">
    <property type="entry name" value="HATPase_C_sf"/>
</dbReference>
<evidence type="ECO:0000313" key="14">
    <source>
        <dbReference type="EMBL" id="GAA4517137.1"/>
    </source>
</evidence>
<name>A0ABP8R3F1_9ACTN</name>
<keyword evidence="15" id="KW-1185">Reference proteome</keyword>
<dbReference type="Proteomes" id="UP001500503">
    <property type="component" value="Unassembled WGS sequence"/>
</dbReference>
<dbReference type="InterPro" id="IPR003660">
    <property type="entry name" value="HAMP_dom"/>
</dbReference>
<evidence type="ECO:0000256" key="3">
    <source>
        <dbReference type="ARBA" id="ARBA00012438"/>
    </source>
</evidence>
<evidence type="ECO:0000256" key="10">
    <source>
        <dbReference type="SAM" id="MobiDB-lite"/>
    </source>
</evidence>
<dbReference type="PANTHER" id="PTHR45436:SF5">
    <property type="entry name" value="SENSOR HISTIDINE KINASE TRCS"/>
    <property type="match status" value="1"/>
</dbReference>
<accession>A0ABP8R3F1</accession>
<comment type="caution">
    <text evidence="14">The sequence shown here is derived from an EMBL/GenBank/DDBJ whole genome shotgun (WGS) entry which is preliminary data.</text>
</comment>
<dbReference type="Pfam" id="PF00512">
    <property type="entry name" value="HisKA"/>
    <property type="match status" value="1"/>
</dbReference>
<dbReference type="InterPro" id="IPR005467">
    <property type="entry name" value="His_kinase_dom"/>
</dbReference>
<dbReference type="SMART" id="SM00304">
    <property type="entry name" value="HAMP"/>
    <property type="match status" value="1"/>
</dbReference>
<evidence type="ECO:0000256" key="2">
    <source>
        <dbReference type="ARBA" id="ARBA00004236"/>
    </source>
</evidence>
<dbReference type="CDD" id="cd00075">
    <property type="entry name" value="HATPase"/>
    <property type="match status" value="1"/>
</dbReference>
<keyword evidence="14" id="KW-0067">ATP-binding</keyword>
<dbReference type="Pfam" id="PF02518">
    <property type="entry name" value="HATPase_c"/>
    <property type="match status" value="1"/>
</dbReference>
<feature type="compositionally biased region" description="Basic residues" evidence="10">
    <location>
        <begin position="385"/>
        <end position="398"/>
    </location>
</feature>
<evidence type="ECO:0000256" key="6">
    <source>
        <dbReference type="ARBA" id="ARBA00022692"/>
    </source>
</evidence>
<keyword evidence="8 11" id="KW-1133">Transmembrane helix</keyword>
<dbReference type="Gene3D" id="3.30.565.10">
    <property type="entry name" value="Histidine kinase-like ATPase, C-terminal domain"/>
    <property type="match status" value="1"/>
</dbReference>
<dbReference type="SMART" id="SM00387">
    <property type="entry name" value="HATPase_c"/>
    <property type="match status" value="1"/>
</dbReference>
<evidence type="ECO:0000259" key="12">
    <source>
        <dbReference type="PROSITE" id="PS50109"/>
    </source>
</evidence>
<dbReference type="SMART" id="SM00388">
    <property type="entry name" value="HisKA"/>
    <property type="match status" value="1"/>
</dbReference>
<evidence type="ECO:0000256" key="8">
    <source>
        <dbReference type="ARBA" id="ARBA00022989"/>
    </source>
</evidence>
<evidence type="ECO:0000256" key="9">
    <source>
        <dbReference type="ARBA" id="ARBA00023012"/>
    </source>
</evidence>
<dbReference type="CDD" id="cd06225">
    <property type="entry name" value="HAMP"/>
    <property type="match status" value="1"/>
</dbReference>
<gene>
    <name evidence="14" type="ORF">GCM10023191_089130</name>
</gene>
<dbReference type="SUPFAM" id="SSF55874">
    <property type="entry name" value="ATPase domain of HSP90 chaperone/DNA topoisomerase II/histidine kinase"/>
    <property type="match status" value="1"/>
</dbReference>
<dbReference type="InterPro" id="IPR036097">
    <property type="entry name" value="HisK_dim/P_sf"/>
</dbReference>
<comment type="catalytic activity">
    <reaction evidence="1">
        <text>ATP + protein L-histidine = ADP + protein N-phospho-L-histidine.</text>
        <dbReference type="EC" id="2.7.13.3"/>
    </reaction>
</comment>
<dbReference type="EC" id="2.7.13.3" evidence="3"/>
<evidence type="ECO:0000256" key="5">
    <source>
        <dbReference type="ARBA" id="ARBA00022679"/>
    </source>
</evidence>
<keyword evidence="14" id="KW-0547">Nucleotide-binding</keyword>
<feature type="transmembrane region" description="Helical" evidence="11">
    <location>
        <begin position="66"/>
        <end position="89"/>
    </location>
</feature>
<dbReference type="CDD" id="cd00082">
    <property type="entry name" value="HisKA"/>
    <property type="match status" value="1"/>
</dbReference>
<dbReference type="EMBL" id="BAABHF010000057">
    <property type="protein sequence ID" value="GAA4517137.1"/>
    <property type="molecule type" value="Genomic_DNA"/>
</dbReference>
<dbReference type="Pfam" id="PF00672">
    <property type="entry name" value="HAMP"/>
    <property type="match status" value="1"/>
</dbReference>
<keyword evidence="6 11" id="KW-0812">Transmembrane</keyword>
<dbReference type="SUPFAM" id="SSF47384">
    <property type="entry name" value="Homodimeric domain of signal transducing histidine kinase"/>
    <property type="match status" value="1"/>
</dbReference>
<dbReference type="RefSeq" id="WP_345474618.1">
    <property type="nucleotide sequence ID" value="NZ_BAABHF010000057.1"/>
</dbReference>
<keyword evidence="11" id="KW-0472">Membrane</keyword>